<proteinExistence type="predicted"/>
<feature type="non-terminal residue" evidence="1">
    <location>
        <position position="1"/>
    </location>
</feature>
<dbReference type="Proteomes" id="UP001189429">
    <property type="component" value="Unassembled WGS sequence"/>
</dbReference>
<sequence>GASGLPTPGQLYAEFASLMGEGLGGLFDWGTWRRRSTQAQGPFLRGREQAARWRHVGSLPREMPQARRRLRFEHRRPRELALLSALQGKLGRLAAKAEAELARELCSVGYFTFQELQALEKHAMAVAEKFERRRAVQRSRSWCEWPQL</sequence>
<keyword evidence="2" id="KW-1185">Reference proteome</keyword>
<protein>
    <submittedName>
        <fullName evidence="1">Uncharacterized protein</fullName>
    </submittedName>
</protein>
<evidence type="ECO:0000313" key="2">
    <source>
        <dbReference type="Proteomes" id="UP001189429"/>
    </source>
</evidence>
<name>A0ABN9VRY4_9DINO</name>
<reference evidence="1" key="1">
    <citation type="submission" date="2023-10" db="EMBL/GenBank/DDBJ databases">
        <authorList>
            <person name="Chen Y."/>
            <person name="Shah S."/>
            <person name="Dougan E. K."/>
            <person name="Thang M."/>
            <person name="Chan C."/>
        </authorList>
    </citation>
    <scope>NUCLEOTIDE SEQUENCE [LARGE SCALE GENOMIC DNA]</scope>
</reference>
<feature type="non-terminal residue" evidence="1">
    <location>
        <position position="148"/>
    </location>
</feature>
<evidence type="ECO:0000313" key="1">
    <source>
        <dbReference type="EMBL" id="CAK0876248.1"/>
    </source>
</evidence>
<gene>
    <name evidence="1" type="ORF">PCOR1329_LOCUS60682</name>
</gene>
<accession>A0ABN9VRY4</accession>
<dbReference type="EMBL" id="CAUYUJ010017610">
    <property type="protein sequence ID" value="CAK0876248.1"/>
    <property type="molecule type" value="Genomic_DNA"/>
</dbReference>
<organism evidence="1 2">
    <name type="scientific">Prorocentrum cordatum</name>
    <dbReference type="NCBI Taxonomy" id="2364126"/>
    <lineage>
        <taxon>Eukaryota</taxon>
        <taxon>Sar</taxon>
        <taxon>Alveolata</taxon>
        <taxon>Dinophyceae</taxon>
        <taxon>Prorocentrales</taxon>
        <taxon>Prorocentraceae</taxon>
        <taxon>Prorocentrum</taxon>
    </lineage>
</organism>
<comment type="caution">
    <text evidence="1">The sequence shown here is derived from an EMBL/GenBank/DDBJ whole genome shotgun (WGS) entry which is preliminary data.</text>
</comment>